<gene>
    <name evidence="1" type="ORF">FHX74_001259</name>
</gene>
<protein>
    <submittedName>
        <fullName evidence="1">Uncharacterized protein</fullName>
    </submittedName>
</protein>
<accession>A0A7W3IQZ7</accession>
<dbReference type="AlphaFoldDB" id="A0A7W3IQZ7"/>
<name>A0A7W3IQZ7_9ACTN</name>
<proteinExistence type="predicted"/>
<sequence>MVLATIGLKYSEPTSDYVDVRGVVGRPVEIGGGQLTVTGVRSGSVVQYDTDDRITTKGLFLVIGVQLDAPGQEAAVTLATVEGDGRTYKPYSSFTLTADAGYRSRADLVVEVDPAHLTGLSVGLSKLEIIHGLQQRALIALPITDPNVEQWRRTSGATVQAEEYQSSQVLS</sequence>
<comment type="caution">
    <text evidence="1">The sequence shown here is derived from an EMBL/GenBank/DDBJ whole genome shotgun (WGS) entry which is preliminary data.</text>
</comment>
<keyword evidence="2" id="KW-1185">Reference proteome</keyword>
<evidence type="ECO:0000313" key="1">
    <source>
        <dbReference type="EMBL" id="MBA8793654.1"/>
    </source>
</evidence>
<organism evidence="1 2">
    <name type="scientific">Microlunatus kandeliicorticis</name>
    <dbReference type="NCBI Taxonomy" id="1759536"/>
    <lineage>
        <taxon>Bacteria</taxon>
        <taxon>Bacillati</taxon>
        <taxon>Actinomycetota</taxon>
        <taxon>Actinomycetes</taxon>
        <taxon>Propionibacteriales</taxon>
        <taxon>Propionibacteriaceae</taxon>
        <taxon>Microlunatus</taxon>
    </lineage>
</organism>
<reference evidence="1 2" key="1">
    <citation type="submission" date="2020-07" db="EMBL/GenBank/DDBJ databases">
        <title>Sequencing the genomes of 1000 actinobacteria strains.</title>
        <authorList>
            <person name="Klenk H.-P."/>
        </authorList>
    </citation>
    <scope>NUCLEOTIDE SEQUENCE [LARGE SCALE GENOMIC DNA]</scope>
    <source>
        <strain evidence="1 2">DSM 100723</strain>
    </source>
</reference>
<dbReference type="EMBL" id="JACGWT010000002">
    <property type="protein sequence ID" value="MBA8793654.1"/>
    <property type="molecule type" value="Genomic_DNA"/>
</dbReference>
<dbReference type="Proteomes" id="UP000523079">
    <property type="component" value="Unassembled WGS sequence"/>
</dbReference>
<evidence type="ECO:0000313" key="2">
    <source>
        <dbReference type="Proteomes" id="UP000523079"/>
    </source>
</evidence>